<dbReference type="InterPro" id="IPR039049">
    <property type="entry name" value="ELOB"/>
</dbReference>
<dbReference type="PANTHER" id="PTHR13248:SF4">
    <property type="entry name" value="ELONGIN B"/>
    <property type="match status" value="1"/>
</dbReference>
<dbReference type="Proteomes" id="UP000827092">
    <property type="component" value="Unassembled WGS sequence"/>
</dbReference>
<protein>
    <recommendedName>
        <fullName evidence="1">Ubiquitin-like domain-containing protein</fullName>
    </recommendedName>
</protein>
<dbReference type="GO" id="GO:0070449">
    <property type="term" value="C:elongin complex"/>
    <property type="evidence" value="ECO:0007669"/>
    <property type="project" value="InterPro"/>
</dbReference>
<dbReference type="AlphaFoldDB" id="A0AAV6VJH3"/>
<evidence type="ECO:0000313" key="2">
    <source>
        <dbReference type="EMBL" id="KAG8196759.1"/>
    </source>
</evidence>
<name>A0AAV6VJH3_9ARAC</name>
<sequence>MNVFLMVRRKKTTIFLDAKENTTVYDLKKMVEGITKVPPENQELYKDDEVMEQHKILGDYGLNDSTAKAQAPAQVGLAYKESDTLGFEIYAVLIFFLQISSHGMCVEHFRSYLSSSEERAKWLTNLFI</sequence>
<gene>
    <name evidence="2" type="ORF">JTE90_014492</name>
</gene>
<keyword evidence="3" id="KW-1185">Reference proteome</keyword>
<feature type="domain" description="Ubiquitin-like" evidence="1">
    <location>
        <begin position="1"/>
        <end position="66"/>
    </location>
</feature>
<organism evidence="2 3">
    <name type="scientific">Oedothorax gibbosus</name>
    <dbReference type="NCBI Taxonomy" id="931172"/>
    <lineage>
        <taxon>Eukaryota</taxon>
        <taxon>Metazoa</taxon>
        <taxon>Ecdysozoa</taxon>
        <taxon>Arthropoda</taxon>
        <taxon>Chelicerata</taxon>
        <taxon>Arachnida</taxon>
        <taxon>Araneae</taxon>
        <taxon>Araneomorphae</taxon>
        <taxon>Entelegynae</taxon>
        <taxon>Araneoidea</taxon>
        <taxon>Linyphiidae</taxon>
        <taxon>Erigoninae</taxon>
        <taxon>Oedothorax</taxon>
    </lineage>
</organism>
<evidence type="ECO:0000313" key="3">
    <source>
        <dbReference type="Proteomes" id="UP000827092"/>
    </source>
</evidence>
<dbReference type="SUPFAM" id="SSF54236">
    <property type="entry name" value="Ubiquitin-like"/>
    <property type="match status" value="1"/>
</dbReference>
<evidence type="ECO:0000259" key="1">
    <source>
        <dbReference type="PROSITE" id="PS50053"/>
    </source>
</evidence>
<dbReference type="InterPro" id="IPR000626">
    <property type="entry name" value="Ubiquitin-like_dom"/>
</dbReference>
<dbReference type="InterPro" id="IPR029071">
    <property type="entry name" value="Ubiquitin-like_domsf"/>
</dbReference>
<proteinExistence type="predicted"/>
<dbReference type="PROSITE" id="PS50053">
    <property type="entry name" value="UBIQUITIN_2"/>
    <property type="match status" value="1"/>
</dbReference>
<dbReference type="EMBL" id="JAFNEN010000064">
    <property type="protein sequence ID" value="KAG8196759.1"/>
    <property type="molecule type" value="Genomic_DNA"/>
</dbReference>
<dbReference type="Pfam" id="PF00240">
    <property type="entry name" value="ubiquitin"/>
    <property type="match status" value="1"/>
</dbReference>
<dbReference type="CDD" id="cd01788">
    <property type="entry name" value="Ubl_ElonginB"/>
    <property type="match status" value="1"/>
</dbReference>
<dbReference type="Gene3D" id="3.10.20.90">
    <property type="entry name" value="Phosphatidylinositol 3-kinase Catalytic Subunit, Chain A, domain 1"/>
    <property type="match status" value="1"/>
</dbReference>
<comment type="caution">
    <text evidence="2">The sequence shown here is derived from an EMBL/GenBank/DDBJ whole genome shotgun (WGS) entry which is preliminary data.</text>
</comment>
<dbReference type="GO" id="GO:0006368">
    <property type="term" value="P:transcription elongation by RNA polymerase II"/>
    <property type="evidence" value="ECO:0007669"/>
    <property type="project" value="InterPro"/>
</dbReference>
<dbReference type="GO" id="GO:0030891">
    <property type="term" value="C:VCB complex"/>
    <property type="evidence" value="ECO:0007669"/>
    <property type="project" value="InterPro"/>
</dbReference>
<accession>A0AAV6VJH3</accession>
<dbReference type="PANTHER" id="PTHR13248">
    <property type="entry name" value="TRANSCRIPTION ELONGATION FACTOR B POLYPEPTIDE 2"/>
    <property type="match status" value="1"/>
</dbReference>
<reference evidence="2 3" key="1">
    <citation type="journal article" date="2022" name="Nat. Ecol. Evol.">
        <title>A masculinizing supergene underlies an exaggerated male reproductive morph in a spider.</title>
        <authorList>
            <person name="Hendrickx F."/>
            <person name="De Corte Z."/>
            <person name="Sonet G."/>
            <person name="Van Belleghem S.M."/>
            <person name="Kostlbacher S."/>
            <person name="Vangestel C."/>
        </authorList>
    </citation>
    <scope>NUCLEOTIDE SEQUENCE [LARGE SCALE GENOMIC DNA]</scope>
    <source>
        <strain evidence="2">W744_W776</strain>
    </source>
</reference>